<evidence type="ECO:0000256" key="2">
    <source>
        <dbReference type="SAM" id="SignalP"/>
    </source>
</evidence>
<dbReference type="Proteomes" id="UP000237631">
    <property type="component" value="Unassembled WGS sequence"/>
</dbReference>
<proteinExistence type="predicted"/>
<organism evidence="3 4">
    <name type="scientific">Cercospora berteroae</name>
    <dbReference type="NCBI Taxonomy" id="357750"/>
    <lineage>
        <taxon>Eukaryota</taxon>
        <taxon>Fungi</taxon>
        <taxon>Dikarya</taxon>
        <taxon>Ascomycota</taxon>
        <taxon>Pezizomycotina</taxon>
        <taxon>Dothideomycetes</taxon>
        <taxon>Dothideomycetidae</taxon>
        <taxon>Mycosphaerellales</taxon>
        <taxon>Mycosphaerellaceae</taxon>
        <taxon>Cercospora</taxon>
    </lineage>
</organism>
<dbReference type="AlphaFoldDB" id="A0A2S6CL17"/>
<comment type="caution">
    <text evidence="3">The sequence shown here is derived from an EMBL/GenBank/DDBJ whole genome shotgun (WGS) entry which is preliminary data.</text>
</comment>
<feature type="region of interest" description="Disordered" evidence="1">
    <location>
        <begin position="104"/>
        <end position="125"/>
    </location>
</feature>
<sequence>MFLPRVTTLLSLLSPLFLLPPITQASTPWPPPMLRKLTDINVQPFWDTSCNLHSPPSARNTTGHREIYMKETLRDAGHCYILDEPTWFGSFNFRFGKLRSTPSNYPYPDPPNEEEGNQNGNPNGQLVGYDEAIGGCIIEVYKGYNCGSRQTHLIKHWTREKPIYVVLNATSDEAGFVNSCHKVTELTKHKGRSFFFDCRSVWLDDFWQYKIPP</sequence>
<reference evidence="4" key="1">
    <citation type="journal article" date="2017" name="bioRxiv">
        <title>Conservation of a gene cluster reveals novel cercosporin biosynthetic mechanisms and extends production to the genus Colletotrichum.</title>
        <authorList>
            <person name="de Jonge R."/>
            <person name="Ebert M.K."/>
            <person name="Huitt-Roehl C.R."/>
            <person name="Pal P."/>
            <person name="Suttle J.C."/>
            <person name="Spanner R.E."/>
            <person name="Neubauer J.D."/>
            <person name="Jurick W.M.II."/>
            <person name="Stott K.A."/>
            <person name="Secor G.A."/>
            <person name="Thomma B.P.H.J."/>
            <person name="Van de Peer Y."/>
            <person name="Townsend C.A."/>
            <person name="Bolton M.D."/>
        </authorList>
    </citation>
    <scope>NUCLEOTIDE SEQUENCE [LARGE SCALE GENOMIC DNA]</scope>
    <source>
        <strain evidence="4">CBS538.71</strain>
    </source>
</reference>
<evidence type="ECO:0000256" key="1">
    <source>
        <dbReference type="SAM" id="MobiDB-lite"/>
    </source>
</evidence>
<protein>
    <submittedName>
        <fullName evidence="3">Uncharacterized protein</fullName>
    </submittedName>
</protein>
<dbReference type="OrthoDB" id="3644068at2759"/>
<accession>A0A2S6CL17</accession>
<feature type="chain" id="PRO_5015672969" evidence="2">
    <location>
        <begin position="26"/>
        <end position="213"/>
    </location>
</feature>
<dbReference type="EMBL" id="PNEN01000271">
    <property type="protein sequence ID" value="PPJ60428.1"/>
    <property type="molecule type" value="Genomic_DNA"/>
</dbReference>
<keyword evidence="4" id="KW-1185">Reference proteome</keyword>
<keyword evidence="2" id="KW-0732">Signal</keyword>
<gene>
    <name evidence="3" type="ORF">CBER1_07337</name>
</gene>
<evidence type="ECO:0000313" key="3">
    <source>
        <dbReference type="EMBL" id="PPJ60428.1"/>
    </source>
</evidence>
<evidence type="ECO:0000313" key="4">
    <source>
        <dbReference type="Proteomes" id="UP000237631"/>
    </source>
</evidence>
<feature type="signal peptide" evidence="2">
    <location>
        <begin position="1"/>
        <end position="25"/>
    </location>
</feature>
<name>A0A2S6CL17_9PEZI</name>